<evidence type="ECO:0000256" key="1">
    <source>
        <dbReference type="ARBA" id="ARBA00010142"/>
    </source>
</evidence>
<organism evidence="4 5">
    <name type="scientific">Hypothenemus hampei</name>
    <name type="common">Coffee berry borer</name>
    <dbReference type="NCBI Taxonomy" id="57062"/>
    <lineage>
        <taxon>Eukaryota</taxon>
        <taxon>Metazoa</taxon>
        <taxon>Ecdysozoa</taxon>
        <taxon>Arthropoda</taxon>
        <taxon>Hexapoda</taxon>
        <taxon>Insecta</taxon>
        <taxon>Pterygota</taxon>
        <taxon>Neoptera</taxon>
        <taxon>Endopterygota</taxon>
        <taxon>Coleoptera</taxon>
        <taxon>Polyphaga</taxon>
        <taxon>Cucujiformia</taxon>
        <taxon>Curculionidae</taxon>
        <taxon>Scolytinae</taxon>
        <taxon>Hypothenemus</taxon>
    </lineage>
</organism>
<sequence>MKHVKCIIVGDSGVGKTSILISYITSTFQARYTPTVFVDLFKENLTFQDKPINLHLWDISGKGIYDQIRPLSYSKTDIFFICFSLDNPASFENVRTKWYHEVRRHCSSKPIVLVGTKLDLVEDQSTLERLKNHKLTPITYHKGLKMAREIGAVKYLECSATSAIEIETMLSEAIRASLYPVKSFKSNVLLCLNCFRII</sequence>
<keyword evidence="5" id="KW-1185">Reference proteome</keyword>
<dbReference type="PANTHER" id="PTHR24072">
    <property type="entry name" value="RHO FAMILY GTPASE"/>
    <property type="match status" value="1"/>
</dbReference>
<dbReference type="GO" id="GO:0005525">
    <property type="term" value="F:GTP binding"/>
    <property type="evidence" value="ECO:0007669"/>
    <property type="project" value="UniProtKB-KW"/>
</dbReference>
<dbReference type="EMBL" id="JBDJPC010000036">
    <property type="protein sequence ID" value="KAL1487535.1"/>
    <property type="molecule type" value="Genomic_DNA"/>
</dbReference>
<reference evidence="4 5" key="1">
    <citation type="submission" date="2024-05" db="EMBL/GenBank/DDBJ databases">
        <title>Genetic variation in Jamaican populations of the coffee berry borer (Hypothenemus hampei).</title>
        <authorList>
            <person name="Errbii M."/>
            <person name="Myrie A."/>
        </authorList>
    </citation>
    <scope>NUCLEOTIDE SEQUENCE [LARGE SCALE GENOMIC DNA]</scope>
    <source>
        <strain evidence="4">JA-Hopewell-2020-01-JO</strain>
        <tissue evidence="4">Whole body</tissue>
    </source>
</reference>
<evidence type="ECO:0000256" key="2">
    <source>
        <dbReference type="ARBA" id="ARBA00022741"/>
    </source>
</evidence>
<dbReference type="FunFam" id="3.40.50.300:FF:001179">
    <property type="entry name" value="Rho family GTPase"/>
    <property type="match status" value="1"/>
</dbReference>
<proteinExistence type="inferred from homology"/>
<dbReference type="GO" id="GO:0035006">
    <property type="term" value="P:melanization defense response"/>
    <property type="evidence" value="ECO:0007669"/>
    <property type="project" value="UniProtKB-ARBA"/>
</dbReference>
<dbReference type="Proteomes" id="UP001566132">
    <property type="component" value="Unassembled WGS sequence"/>
</dbReference>
<dbReference type="SMART" id="SM00176">
    <property type="entry name" value="RAN"/>
    <property type="match status" value="1"/>
</dbReference>
<dbReference type="PROSITE" id="PS51421">
    <property type="entry name" value="RAS"/>
    <property type="match status" value="1"/>
</dbReference>
<dbReference type="InterPro" id="IPR027417">
    <property type="entry name" value="P-loop_NTPase"/>
</dbReference>
<dbReference type="PROSITE" id="PS51420">
    <property type="entry name" value="RHO"/>
    <property type="match status" value="1"/>
</dbReference>
<gene>
    <name evidence="4" type="ORF">ABEB36_015805</name>
</gene>
<dbReference type="GO" id="GO:0035099">
    <property type="term" value="P:hemocyte migration"/>
    <property type="evidence" value="ECO:0007669"/>
    <property type="project" value="UniProtKB-ARBA"/>
</dbReference>
<dbReference type="InterPro" id="IPR003578">
    <property type="entry name" value="Small_GTPase_Rho"/>
</dbReference>
<dbReference type="SMART" id="SM00175">
    <property type="entry name" value="RAB"/>
    <property type="match status" value="1"/>
</dbReference>
<dbReference type="PROSITE" id="PS51419">
    <property type="entry name" value="RAB"/>
    <property type="match status" value="1"/>
</dbReference>
<keyword evidence="3" id="KW-0342">GTP-binding</keyword>
<dbReference type="SMART" id="SM00174">
    <property type="entry name" value="RHO"/>
    <property type="match status" value="1"/>
</dbReference>
<dbReference type="AlphaFoldDB" id="A0ABD1DYW8"/>
<dbReference type="Gene3D" id="3.40.50.300">
    <property type="entry name" value="P-loop containing nucleotide triphosphate hydrolases"/>
    <property type="match status" value="1"/>
</dbReference>
<dbReference type="NCBIfam" id="TIGR00231">
    <property type="entry name" value="small_GTP"/>
    <property type="match status" value="1"/>
</dbReference>
<dbReference type="Pfam" id="PF00071">
    <property type="entry name" value="Ras"/>
    <property type="match status" value="1"/>
</dbReference>
<dbReference type="GO" id="GO:0003006">
    <property type="term" value="P:developmental process involved in reproduction"/>
    <property type="evidence" value="ECO:0007669"/>
    <property type="project" value="UniProtKB-ARBA"/>
</dbReference>
<dbReference type="SUPFAM" id="SSF52540">
    <property type="entry name" value="P-loop containing nucleoside triphosphate hydrolases"/>
    <property type="match status" value="1"/>
</dbReference>
<comment type="similarity">
    <text evidence="1">Belongs to the small GTPase superfamily. Rho family.</text>
</comment>
<keyword evidence="2" id="KW-0547">Nucleotide-binding</keyword>
<dbReference type="GO" id="GO:0022412">
    <property type="term" value="P:cellular process involved in reproduction in multicellular organism"/>
    <property type="evidence" value="ECO:0007669"/>
    <property type="project" value="UniProtKB-ARBA"/>
</dbReference>
<dbReference type="SMART" id="SM00173">
    <property type="entry name" value="RAS"/>
    <property type="match status" value="1"/>
</dbReference>
<evidence type="ECO:0000313" key="5">
    <source>
        <dbReference type="Proteomes" id="UP001566132"/>
    </source>
</evidence>
<accession>A0ABD1DYW8</accession>
<dbReference type="GO" id="GO:0001667">
    <property type="term" value="P:ameboidal-type cell migration"/>
    <property type="evidence" value="ECO:0007669"/>
    <property type="project" value="UniProtKB-ARBA"/>
</dbReference>
<dbReference type="InterPro" id="IPR005225">
    <property type="entry name" value="Small_GTP-bd"/>
</dbReference>
<comment type="caution">
    <text evidence="4">The sequence shown here is derived from an EMBL/GenBank/DDBJ whole genome shotgun (WGS) entry which is preliminary data.</text>
</comment>
<dbReference type="PRINTS" id="PR00449">
    <property type="entry name" value="RASTRNSFRMNG"/>
</dbReference>
<dbReference type="InterPro" id="IPR001806">
    <property type="entry name" value="Small_GTPase"/>
</dbReference>
<evidence type="ECO:0000313" key="4">
    <source>
        <dbReference type="EMBL" id="KAL1487535.1"/>
    </source>
</evidence>
<name>A0ABD1DYW8_HYPHA</name>
<evidence type="ECO:0000256" key="3">
    <source>
        <dbReference type="ARBA" id="ARBA00023134"/>
    </source>
</evidence>
<protein>
    <submittedName>
        <fullName evidence="4">Uncharacterized protein</fullName>
    </submittedName>
</protein>